<evidence type="ECO:0000313" key="2">
    <source>
        <dbReference type="Proteomes" id="UP000198598"/>
    </source>
</evidence>
<keyword evidence="2" id="KW-1185">Reference proteome</keyword>
<dbReference type="AlphaFoldDB" id="A0A1I2B8Y2"/>
<reference evidence="1 2" key="1">
    <citation type="submission" date="2016-10" db="EMBL/GenBank/DDBJ databases">
        <authorList>
            <person name="de Groot N.N."/>
        </authorList>
    </citation>
    <scope>NUCLEOTIDE SEQUENCE [LARGE SCALE GENOMIC DNA]</scope>
    <source>
        <strain evidence="1 2">DSM 26130</strain>
    </source>
</reference>
<dbReference type="EMBL" id="FOLQ01000015">
    <property type="protein sequence ID" value="SFE52447.1"/>
    <property type="molecule type" value="Genomic_DNA"/>
</dbReference>
<gene>
    <name evidence="1" type="ORF">SAMN05216167_11523</name>
</gene>
<accession>A0A1I2B8Y2</accession>
<dbReference type="Proteomes" id="UP000198598">
    <property type="component" value="Unassembled WGS sequence"/>
</dbReference>
<name>A0A1I2B8Y2_9BACT</name>
<sequence length="411" mass="47097">MLDSIAINLHASSRKNQRFTIGHLAECLLFYGKVDAVISRIELEEIIRKCSVEHLVELLSSGALSLHINLEFFGSNQTPRTARLNYAIYKVVNHNVETTLYKALYGVYRSAYKCSQYVKQLMPFLNEYKYEFDLVGGFLIDEQFTSKAFREVVRSVYEEYPIPTDLKFQLHPVPKSTAIEEIGTQFTFETETNFDLSQFEKHLEKSGIKGYKDFGVNFMMRASAAIQDVDVSSYFKSELSAEESNASIVQKAILNLDQYQANNGEVITEFHQFVIPECPSIADAIDLGMKTFADFMHLYRHAQQFRKWLSEMPDDGDHSIINEYIKFVEMTPFTNSSLFKWLKLIFVSAPIAINPINLAGQPDLVNNIVNFLAGTAADQYVDLLAQRFNHWRPNQFVQGPLKNFLKKEESS</sequence>
<proteinExistence type="predicted"/>
<organism evidence="1 2">
    <name type="scientific">Spirosoma endophyticum</name>
    <dbReference type="NCBI Taxonomy" id="662367"/>
    <lineage>
        <taxon>Bacteria</taxon>
        <taxon>Pseudomonadati</taxon>
        <taxon>Bacteroidota</taxon>
        <taxon>Cytophagia</taxon>
        <taxon>Cytophagales</taxon>
        <taxon>Cytophagaceae</taxon>
        <taxon>Spirosoma</taxon>
    </lineage>
</organism>
<protein>
    <submittedName>
        <fullName evidence="1">Uncharacterized protein</fullName>
    </submittedName>
</protein>
<dbReference type="OrthoDB" id="1490568at2"/>
<evidence type="ECO:0000313" key="1">
    <source>
        <dbReference type="EMBL" id="SFE52447.1"/>
    </source>
</evidence>
<dbReference type="RefSeq" id="WP_093831831.1">
    <property type="nucleotide sequence ID" value="NZ_FOLQ01000015.1"/>
</dbReference>